<dbReference type="EMBL" id="JACMSC010000016">
    <property type="protein sequence ID" value="KAG6482880.1"/>
    <property type="molecule type" value="Genomic_DNA"/>
</dbReference>
<evidence type="ECO:0000313" key="2">
    <source>
        <dbReference type="EMBL" id="KAG6482880.1"/>
    </source>
</evidence>
<keyword evidence="3" id="KW-1185">Reference proteome</keyword>
<organism evidence="2 3">
    <name type="scientific">Zingiber officinale</name>
    <name type="common">Ginger</name>
    <name type="synonym">Amomum zingiber</name>
    <dbReference type="NCBI Taxonomy" id="94328"/>
    <lineage>
        <taxon>Eukaryota</taxon>
        <taxon>Viridiplantae</taxon>
        <taxon>Streptophyta</taxon>
        <taxon>Embryophyta</taxon>
        <taxon>Tracheophyta</taxon>
        <taxon>Spermatophyta</taxon>
        <taxon>Magnoliopsida</taxon>
        <taxon>Liliopsida</taxon>
        <taxon>Zingiberales</taxon>
        <taxon>Zingiberaceae</taxon>
        <taxon>Zingiber</taxon>
    </lineage>
</organism>
<name>A0A8J5KBF9_ZINOF</name>
<proteinExistence type="predicted"/>
<dbReference type="Proteomes" id="UP000734854">
    <property type="component" value="Unassembled WGS sequence"/>
</dbReference>
<gene>
    <name evidence="2" type="ORF">ZIOFF_059519</name>
</gene>
<keyword evidence="1" id="KW-0175">Coiled coil</keyword>
<dbReference type="AlphaFoldDB" id="A0A8J5KBF9"/>
<reference evidence="2 3" key="1">
    <citation type="submission" date="2020-08" db="EMBL/GenBank/DDBJ databases">
        <title>Plant Genome Project.</title>
        <authorList>
            <person name="Zhang R.-G."/>
        </authorList>
    </citation>
    <scope>NUCLEOTIDE SEQUENCE [LARGE SCALE GENOMIC DNA]</scope>
    <source>
        <tissue evidence="2">Rhizome</tissue>
    </source>
</reference>
<sequence length="289" mass="33143">MPKADSKFISCKPSKHGSTLEGLAPSTVLKHSLLILFCKDPSTEEPSVSGAETGIFDASRSFHSQRSLIEQQTKDSLQVEKELHLAKSQLLSKKIEDLRREECRCLLLKRRGTELACQILASKSEIDALEARHQAAECEYRQREIEELEEKEKTRDEFYNLRMSELEEFKESIRRFLLDNRDKVQKLQDSVSENTCDLLAMQLVLCNVMPMQLKSTLNLLQGSDGYMDNGRIAAAETKKSELLAEKEKLEKYLISSDHLRTLLQKKLHKMLISQDKKKTKALTKDQVEK</sequence>
<comment type="caution">
    <text evidence="2">The sequence shown here is derived from an EMBL/GenBank/DDBJ whole genome shotgun (WGS) entry which is preliminary data.</text>
</comment>
<dbReference type="InterPro" id="IPR021042">
    <property type="entry name" value="Herpes_UL139_cytomegalovirus"/>
</dbReference>
<dbReference type="Pfam" id="PF12507">
    <property type="entry name" value="HCMV_UL139"/>
    <property type="match status" value="1"/>
</dbReference>
<evidence type="ECO:0000256" key="1">
    <source>
        <dbReference type="SAM" id="Coils"/>
    </source>
</evidence>
<protein>
    <submittedName>
        <fullName evidence="2">Uncharacterized protein</fullName>
    </submittedName>
</protein>
<evidence type="ECO:0000313" key="3">
    <source>
        <dbReference type="Proteomes" id="UP000734854"/>
    </source>
</evidence>
<dbReference type="PANTHER" id="PTHR37214:SF2">
    <property type="entry name" value="CYTOMEGALOVIRUS UL139 PROTEIN"/>
    <property type="match status" value="1"/>
</dbReference>
<dbReference type="PANTHER" id="PTHR37214">
    <property type="entry name" value="CYTOMEGALOVIRUS UL139 PROTEIN"/>
    <property type="match status" value="1"/>
</dbReference>
<accession>A0A8J5KBF9</accession>
<feature type="coiled-coil region" evidence="1">
    <location>
        <begin position="81"/>
        <end position="151"/>
    </location>
</feature>